<gene>
    <name evidence="2" type="ORF">HOP40_19920</name>
</gene>
<accession>A0A6M6JL48</accession>
<keyword evidence="3" id="KW-1185">Reference proteome</keyword>
<evidence type="ECO:0000313" key="3">
    <source>
        <dbReference type="Proteomes" id="UP000505377"/>
    </source>
</evidence>
<name>A0A6M6JL48_9PSEU</name>
<reference evidence="2 3" key="1">
    <citation type="submission" date="2020-05" db="EMBL/GenBank/DDBJ databases">
        <authorList>
            <person name="Mo P."/>
        </authorList>
    </citation>
    <scope>NUCLEOTIDE SEQUENCE [LARGE SCALE GENOMIC DNA]</scope>
    <source>
        <strain evidence="2 3">Gen01</strain>
    </source>
</reference>
<organism evidence="2 3">
    <name type="scientific">Pseudonocardia broussonetiae</name>
    <dbReference type="NCBI Taxonomy" id="2736640"/>
    <lineage>
        <taxon>Bacteria</taxon>
        <taxon>Bacillati</taxon>
        <taxon>Actinomycetota</taxon>
        <taxon>Actinomycetes</taxon>
        <taxon>Pseudonocardiales</taxon>
        <taxon>Pseudonocardiaceae</taxon>
        <taxon>Pseudonocardia</taxon>
    </lineage>
</organism>
<dbReference type="KEGG" id="pbro:HOP40_19920"/>
<sequence>MVTISHVHDRPASPTRHRRFARARQHALVAIAGASLLSACSGTAPEPPGAPTPSTTSTGEIASSAAGMAAYGEFWRVSELAFAAPTAQDWETELSMVARGQALTDVVIEVRNYASVPAHVEGAITHDARPDPTVTPGPGRVAVLDCIDISGSRLVADADGAVLDDQANQTPRYQYRAEVVRDASGRWLVVTTAPSLDQPC</sequence>
<dbReference type="EMBL" id="CP053564">
    <property type="protein sequence ID" value="QJY47800.1"/>
    <property type="molecule type" value="Genomic_DNA"/>
</dbReference>
<feature type="region of interest" description="Disordered" evidence="1">
    <location>
        <begin position="40"/>
        <end position="60"/>
    </location>
</feature>
<proteinExistence type="predicted"/>
<evidence type="ECO:0000313" key="2">
    <source>
        <dbReference type="EMBL" id="QJY47800.1"/>
    </source>
</evidence>
<evidence type="ECO:0000256" key="1">
    <source>
        <dbReference type="SAM" id="MobiDB-lite"/>
    </source>
</evidence>
<dbReference type="AlphaFoldDB" id="A0A6M6JL48"/>
<protein>
    <submittedName>
        <fullName evidence="2">Uncharacterized protein</fullName>
    </submittedName>
</protein>
<dbReference type="RefSeq" id="WP_172160816.1">
    <property type="nucleotide sequence ID" value="NZ_CP053564.1"/>
</dbReference>
<dbReference type="Proteomes" id="UP000505377">
    <property type="component" value="Chromosome"/>
</dbReference>